<keyword evidence="1" id="KW-0418">Kinase</keyword>
<evidence type="ECO:0000313" key="3">
    <source>
        <dbReference type="EMBL" id="MFD0901496.1"/>
    </source>
</evidence>
<dbReference type="EMBL" id="JBHTJA010000021">
    <property type="protein sequence ID" value="MFD0901496.1"/>
    <property type="molecule type" value="Genomic_DNA"/>
</dbReference>
<keyword evidence="3" id="KW-0547">Nucleotide-binding</keyword>
<accession>A0ABW3EMB0</accession>
<feature type="domain" description="Histidine kinase/HSP90-like ATPase" evidence="2">
    <location>
        <begin position="21"/>
        <end position="127"/>
    </location>
</feature>
<evidence type="ECO:0000259" key="2">
    <source>
        <dbReference type="Pfam" id="PF13581"/>
    </source>
</evidence>
<dbReference type="PANTHER" id="PTHR35526:SF3">
    <property type="entry name" value="ANTI-SIGMA-F FACTOR RSBW"/>
    <property type="match status" value="1"/>
</dbReference>
<dbReference type="CDD" id="cd16936">
    <property type="entry name" value="HATPase_RsbW-like"/>
    <property type="match status" value="1"/>
</dbReference>
<dbReference type="GO" id="GO:0005524">
    <property type="term" value="F:ATP binding"/>
    <property type="evidence" value="ECO:0007669"/>
    <property type="project" value="UniProtKB-KW"/>
</dbReference>
<sequence length="129" mass="14291">MAFAAEAATLVLAPSDRAPGHARRFLSDQYRALGIEDDFAGRLVVTELVTNAYKHVGVGHIVVRIFPDEAKTFVCVEVWDEGAAFPIVRPESLDSTCGRGLPLVIELVQEWGVRPLYETGKIVWVRWAL</sequence>
<reference evidence="4" key="1">
    <citation type="journal article" date="2019" name="Int. J. Syst. Evol. Microbiol.">
        <title>The Global Catalogue of Microorganisms (GCM) 10K type strain sequencing project: providing services to taxonomists for standard genome sequencing and annotation.</title>
        <authorList>
            <consortium name="The Broad Institute Genomics Platform"/>
            <consortium name="The Broad Institute Genome Sequencing Center for Infectious Disease"/>
            <person name="Wu L."/>
            <person name="Ma J."/>
        </authorList>
    </citation>
    <scope>NUCLEOTIDE SEQUENCE [LARGE SCALE GENOMIC DNA]</scope>
    <source>
        <strain evidence="4">JCM 31202</strain>
    </source>
</reference>
<keyword evidence="1" id="KW-0808">Transferase</keyword>
<organism evidence="3 4">
    <name type="scientific">Actinomadura sediminis</name>
    <dbReference type="NCBI Taxonomy" id="1038904"/>
    <lineage>
        <taxon>Bacteria</taxon>
        <taxon>Bacillati</taxon>
        <taxon>Actinomycetota</taxon>
        <taxon>Actinomycetes</taxon>
        <taxon>Streptosporangiales</taxon>
        <taxon>Thermomonosporaceae</taxon>
        <taxon>Actinomadura</taxon>
    </lineage>
</organism>
<evidence type="ECO:0000313" key="4">
    <source>
        <dbReference type="Proteomes" id="UP001596972"/>
    </source>
</evidence>
<dbReference type="Proteomes" id="UP001596972">
    <property type="component" value="Unassembled WGS sequence"/>
</dbReference>
<gene>
    <name evidence="3" type="ORF">ACFQ11_13940</name>
</gene>
<keyword evidence="1" id="KW-0723">Serine/threonine-protein kinase</keyword>
<name>A0ABW3EMB0_9ACTN</name>
<dbReference type="Pfam" id="PF13581">
    <property type="entry name" value="HATPase_c_2"/>
    <property type="match status" value="1"/>
</dbReference>
<dbReference type="SUPFAM" id="SSF55874">
    <property type="entry name" value="ATPase domain of HSP90 chaperone/DNA topoisomerase II/histidine kinase"/>
    <property type="match status" value="1"/>
</dbReference>
<protein>
    <submittedName>
        <fullName evidence="3">ATP-binding protein</fullName>
    </submittedName>
</protein>
<keyword evidence="3" id="KW-0067">ATP-binding</keyword>
<dbReference type="PANTHER" id="PTHR35526">
    <property type="entry name" value="ANTI-SIGMA-F FACTOR RSBW-RELATED"/>
    <property type="match status" value="1"/>
</dbReference>
<keyword evidence="4" id="KW-1185">Reference proteome</keyword>
<dbReference type="InterPro" id="IPR003594">
    <property type="entry name" value="HATPase_dom"/>
</dbReference>
<dbReference type="InterPro" id="IPR050267">
    <property type="entry name" value="Anti-sigma-factor_SerPK"/>
</dbReference>
<evidence type="ECO:0000256" key="1">
    <source>
        <dbReference type="ARBA" id="ARBA00022527"/>
    </source>
</evidence>
<dbReference type="RefSeq" id="WP_378298709.1">
    <property type="nucleotide sequence ID" value="NZ_JBHTJA010000021.1"/>
</dbReference>
<comment type="caution">
    <text evidence="3">The sequence shown here is derived from an EMBL/GenBank/DDBJ whole genome shotgun (WGS) entry which is preliminary data.</text>
</comment>
<dbReference type="InterPro" id="IPR036890">
    <property type="entry name" value="HATPase_C_sf"/>
</dbReference>
<proteinExistence type="predicted"/>
<dbReference type="Gene3D" id="3.30.565.10">
    <property type="entry name" value="Histidine kinase-like ATPase, C-terminal domain"/>
    <property type="match status" value="1"/>
</dbReference>